<evidence type="ECO:0000313" key="2">
    <source>
        <dbReference type="Proteomes" id="UP000076925"/>
    </source>
</evidence>
<dbReference type="InterPro" id="IPR011101">
    <property type="entry name" value="DUF5131"/>
</dbReference>
<dbReference type="Proteomes" id="UP000076925">
    <property type="component" value="Unassembled WGS sequence"/>
</dbReference>
<comment type="caution">
    <text evidence="1">The sequence shown here is derived from an EMBL/GenBank/DDBJ whole genome shotgun (WGS) entry which is preliminary data.</text>
</comment>
<reference evidence="1 2" key="1">
    <citation type="journal article" date="2013" name="Genome Biol. Evol.">
        <title>Genomes of Stigonematalean cyanobacteria (subsection V) and the evolution of oxygenic photosynthesis from prokaryotes to plastids.</title>
        <authorList>
            <person name="Dagan T."/>
            <person name="Roettger M."/>
            <person name="Stucken K."/>
            <person name="Landan G."/>
            <person name="Koch R."/>
            <person name="Major P."/>
            <person name="Gould S.B."/>
            <person name="Goremykin V.V."/>
            <person name="Rippka R."/>
            <person name="Tandeau de Marsac N."/>
            <person name="Gugger M."/>
            <person name="Lockhart P.J."/>
            <person name="Allen J.F."/>
            <person name="Brune I."/>
            <person name="Maus I."/>
            <person name="Puhler A."/>
            <person name="Martin W.F."/>
        </authorList>
    </citation>
    <scope>NUCLEOTIDE SEQUENCE [LARGE SCALE GENOMIC DNA]</scope>
    <source>
        <strain evidence="1 2">PCC 7110</strain>
    </source>
</reference>
<dbReference type="EMBL" id="ANNX02000016">
    <property type="protein sequence ID" value="KYC43168.1"/>
    <property type="molecule type" value="Genomic_DNA"/>
</dbReference>
<gene>
    <name evidence="1" type="ORF">WA1_13805</name>
</gene>
<dbReference type="RefSeq" id="WP_017747776.1">
    <property type="nucleotide sequence ID" value="NZ_KQ976354.1"/>
</dbReference>
<dbReference type="CDD" id="cd01335">
    <property type="entry name" value="Radical_SAM"/>
    <property type="match status" value="1"/>
</dbReference>
<dbReference type="Pfam" id="PF07505">
    <property type="entry name" value="DUF5131"/>
    <property type="match status" value="1"/>
</dbReference>
<accession>A0A139XEQ0</accession>
<dbReference type="AlphaFoldDB" id="A0A139XEQ0"/>
<protein>
    <recommendedName>
        <fullName evidence="3">Phage Gp37Gp68 family protein</fullName>
    </recommendedName>
</protein>
<evidence type="ECO:0008006" key="3">
    <source>
        <dbReference type="Google" id="ProtNLM"/>
    </source>
</evidence>
<sequence length="260" mass="30285">MASTNTGIEWTDRTWNPTTGCDKVSPGCTHCYAEALTKRFSKNFPQGFELTLHPNRLQEPFHWRTPSRIFVNSMSDLFHEEVPLSFIKEIFEVIRQTPRHIYQILTKRHERLLQLAPELEWFDNVWMGVSVENQHYVHRVDYLRQVPAKVRFLSCEPLLSSLTIDLTDIDWVIVGGESGTKHRPMKIEWVQSIRDQCKAAEVAFFFKQVGGRTPKAGGRLLEGQIWDEMPKAWDQHRQNLKETNVLVRTKKEPSHLVSCS</sequence>
<keyword evidence="2" id="KW-1185">Reference proteome</keyword>
<proteinExistence type="predicted"/>
<organism evidence="1 2">
    <name type="scientific">Scytonema hofmannii PCC 7110</name>
    <dbReference type="NCBI Taxonomy" id="128403"/>
    <lineage>
        <taxon>Bacteria</taxon>
        <taxon>Bacillati</taxon>
        <taxon>Cyanobacteriota</taxon>
        <taxon>Cyanophyceae</taxon>
        <taxon>Nostocales</taxon>
        <taxon>Scytonemataceae</taxon>
        <taxon>Scytonema</taxon>
    </lineage>
</organism>
<name>A0A139XEQ0_9CYAN</name>
<evidence type="ECO:0000313" key="1">
    <source>
        <dbReference type="EMBL" id="KYC43168.1"/>
    </source>
</evidence>
<dbReference type="OrthoDB" id="9787478at2"/>